<dbReference type="Proteomes" id="UP000823775">
    <property type="component" value="Unassembled WGS sequence"/>
</dbReference>
<gene>
    <name evidence="2" type="ORF">HAX54_002462</name>
</gene>
<evidence type="ECO:0000313" key="3">
    <source>
        <dbReference type="Proteomes" id="UP000823775"/>
    </source>
</evidence>
<dbReference type="EMBL" id="JACEIK010000111">
    <property type="protein sequence ID" value="MCD7449937.1"/>
    <property type="molecule type" value="Genomic_DNA"/>
</dbReference>
<evidence type="ECO:0000313" key="2">
    <source>
        <dbReference type="EMBL" id="MCD7449937.1"/>
    </source>
</evidence>
<protein>
    <submittedName>
        <fullName evidence="2">Uncharacterized protein</fullName>
    </submittedName>
</protein>
<comment type="caution">
    <text evidence="2">The sequence shown here is derived from an EMBL/GenBank/DDBJ whole genome shotgun (WGS) entry which is preliminary data.</text>
</comment>
<keyword evidence="3" id="KW-1185">Reference proteome</keyword>
<proteinExistence type="predicted"/>
<feature type="region of interest" description="Disordered" evidence="1">
    <location>
        <begin position="64"/>
        <end position="92"/>
    </location>
</feature>
<reference evidence="2 3" key="1">
    <citation type="journal article" date="2021" name="BMC Genomics">
        <title>Datura genome reveals duplications of psychoactive alkaloid biosynthetic genes and high mutation rate following tissue culture.</title>
        <authorList>
            <person name="Rajewski A."/>
            <person name="Carter-House D."/>
            <person name="Stajich J."/>
            <person name="Litt A."/>
        </authorList>
    </citation>
    <scope>NUCLEOTIDE SEQUENCE [LARGE SCALE GENOMIC DNA]</scope>
    <source>
        <strain evidence="2">AR-01</strain>
    </source>
</reference>
<name>A0ABS8RT11_DATST</name>
<evidence type="ECO:0000256" key="1">
    <source>
        <dbReference type="SAM" id="MobiDB-lite"/>
    </source>
</evidence>
<accession>A0ABS8RT11</accession>
<organism evidence="2 3">
    <name type="scientific">Datura stramonium</name>
    <name type="common">Jimsonweed</name>
    <name type="synonym">Common thornapple</name>
    <dbReference type="NCBI Taxonomy" id="4076"/>
    <lineage>
        <taxon>Eukaryota</taxon>
        <taxon>Viridiplantae</taxon>
        <taxon>Streptophyta</taxon>
        <taxon>Embryophyta</taxon>
        <taxon>Tracheophyta</taxon>
        <taxon>Spermatophyta</taxon>
        <taxon>Magnoliopsida</taxon>
        <taxon>eudicotyledons</taxon>
        <taxon>Gunneridae</taxon>
        <taxon>Pentapetalae</taxon>
        <taxon>asterids</taxon>
        <taxon>lamiids</taxon>
        <taxon>Solanales</taxon>
        <taxon>Solanaceae</taxon>
        <taxon>Solanoideae</taxon>
        <taxon>Datureae</taxon>
        <taxon>Datura</taxon>
    </lineage>
</organism>
<sequence length="164" mass="17623">MTAIKRDLTGVEKDDVASKAINEVVASYAVGDARRKDDDHHSCGGGYTTLDAGGFGGVGDAGGAGGVDGRYTPAAEEVRRQKDTPNMLGRSSAVGTSKVSSCACVRPYTGGVPWLREKRIFTVMTLKKKYYVDLEFMINDGVINVYHCNISCCPEDELSNTFIQ</sequence>